<gene>
    <name evidence="1" type="ORF">S01H4_46443</name>
</gene>
<name>X1B6Q3_9ZZZZ</name>
<accession>X1B6Q3</accession>
<comment type="caution">
    <text evidence="1">The sequence shown here is derived from an EMBL/GenBank/DDBJ whole genome shotgun (WGS) entry which is preliminary data.</text>
</comment>
<evidence type="ECO:0000313" key="1">
    <source>
        <dbReference type="EMBL" id="GAG91434.1"/>
    </source>
</evidence>
<proteinExistence type="predicted"/>
<dbReference type="AlphaFoldDB" id="X1B6Q3"/>
<organism evidence="1">
    <name type="scientific">marine sediment metagenome</name>
    <dbReference type="NCBI Taxonomy" id="412755"/>
    <lineage>
        <taxon>unclassified sequences</taxon>
        <taxon>metagenomes</taxon>
        <taxon>ecological metagenomes</taxon>
    </lineage>
</organism>
<sequence length="43" mass="5091">MDHSISQQTLGHSRTSAQPNKFNYIYSGAYCYNFNYLLRQKFP</sequence>
<feature type="non-terminal residue" evidence="1">
    <location>
        <position position="43"/>
    </location>
</feature>
<reference evidence="1" key="1">
    <citation type="journal article" date="2014" name="Front. Microbiol.">
        <title>High frequency of phylogenetically diverse reductive dehalogenase-homologous genes in deep subseafloor sedimentary metagenomes.</title>
        <authorList>
            <person name="Kawai M."/>
            <person name="Futagami T."/>
            <person name="Toyoda A."/>
            <person name="Takaki Y."/>
            <person name="Nishi S."/>
            <person name="Hori S."/>
            <person name="Arai W."/>
            <person name="Tsubouchi T."/>
            <person name="Morono Y."/>
            <person name="Uchiyama I."/>
            <person name="Ito T."/>
            <person name="Fujiyama A."/>
            <person name="Inagaki F."/>
            <person name="Takami H."/>
        </authorList>
    </citation>
    <scope>NUCLEOTIDE SEQUENCE</scope>
    <source>
        <strain evidence="1">Expedition CK06-06</strain>
    </source>
</reference>
<dbReference type="EMBL" id="BART01025951">
    <property type="protein sequence ID" value="GAG91434.1"/>
    <property type="molecule type" value="Genomic_DNA"/>
</dbReference>
<protein>
    <submittedName>
        <fullName evidence="1">Uncharacterized protein</fullName>
    </submittedName>
</protein>